<dbReference type="AlphaFoldDB" id="A0A846MP71"/>
<gene>
    <name evidence="2" type="ORF">FHS56_000613</name>
</gene>
<sequence>MKKWFVTLALILTYVLGMAQAQQPNWPEDTALRQMAMEKVAFYRDEINVFNRPEGAVDAISWLLKNAPDLGAFLYTDAIRAYYARIQKTQDPAVKEAYQDTLMTIFDQSIKYFNNEATTLNYKGYYAYNFYYQKPEKMEELRKLYERIIELNGPNTYPANVQFYLLVAINLLNQKKIDNAKVVNIYLTCKDLIAKGLVAARDEQTKKQWQDAEKNIDAYFMQYVKLDCAQIESIFSNKFRQSPNKEMAAQIRDIMKAAQCYNSNLFLETMDYLFREEPTYNNAIVVATLYESKNQTAKAMEVYQKALGLAATNEEKAKVYKELMGLTLRTGAKQACRNYALKLAELDPNEAPLAYTTIGDLYLKSGSECSSGENPVEQKAYAIAAYNMYKRAGNSQKMALARKYFPTKEEVFTEGMAGKNVTINCWIGETVTIPQLSDL</sequence>
<accession>A0A846MP71</accession>
<feature type="signal peptide" evidence="1">
    <location>
        <begin position="1"/>
        <end position="21"/>
    </location>
</feature>
<evidence type="ECO:0000313" key="2">
    <source>
        <dbReference type="EMBL" id="NIK73127.1"/>
    </source>
</evidence>
<feature type="chain" id="PRO_5032805008" evidence="1">
    <location>
        <begin position="22"/>
        <end position="439"/>
    </location>
</feature>
<organism evidence="2 3">
    <name type="scientific">Thermonema lapsum</name>
    <dbReference type="NCBI Taxonomy" id="28195"/>
    <lineage>
        <taxon>Bacteria</taxon>
        <taxon>Pseudomonadati</taxon>
        <taxon>Bacteroidota</taxon>
        <taxon>Cytophagia</taxon>
        <taxon>Cytophagales</taxon>
        <taxon>Thermonemataceae</taxon>
        <taxon>Thermonema</taxon>
    </lineage>
</organism>
<reference evidence="2 3" key="1">
    <citation type="submission" date="2020-03" db="EMBL/GenBank/DDBJ databases">
        <title>Genomic Encyclopedia of Type Strains, Phase IV (KMG-IV): sequencing the most valuable type-strain genomes for metagenomic binning, comparative biology and taxonomic classification.</title>
        <authorList>
            <person name="Goeker M."/>
        </authorList>
    </citation>
    <scope>NUCLEOTIDE SEQUENCE [LARGE SCALE GENOMIC DNA]</scope>
    <source>
        <strain evidence="2 3">DSM 5718</strain>
    </source>
</reference>
<protein>
    <submittedName>
        <fullName evidence="2">Tetratricopeptide (TPR) repeat protein</fullName>
    </submittedName>
</protein>
<dbReference type="InterPro" id="IPR011990">
    <property type="entry name" value="TPR-like_helical_dom_sf"/>
</dbReference>
<name>A0A846MP71_9BACT</name>
<keyword evidence="3" id="KW-1185">Reference proteome</keyword>
<dbReference type="Gene3D" id="1.25.40.10">
    <property type="entry name" value="Tetratricopeptide repeat domain"/>
    <property type="match status" value="1"/>
</dbReference>
<dbReference type="Proteomes" id="UP000537126">
    <property type="component" value="Unassembled WGS sequence"/>
</dbReference>
<proteinExistence type="predicted"/>
<evidence type="ECO:0000256" key="1">
    <source>
        <dbReference type="SAM" id="SignalP"/>
    </source>
</evidence>
<dbReference type="EMBL" id="JAASRN010000001">
    <property type="protein sequence ID" value="NIK73127.1"/>
    <property type="molecule type" value="Genomic_DNA"/>
</dbReference>
<keyword evidence="1" id="KW-0732">Signal</keyword>
<evidence type="ECO:0000313" key="3">
    <source>
        <dbReference type="Proteomes" id="UP000537126"/>
    </source>
</evidence>
<comment type="caution">
    <text evidence="2">The sequence shown here is derived from an EMBL/GenBank/DDBJ whole genome shotgun (WGS) entry which is preliminary data.</text>
</comment>
<dbReference type="RefSeq" id="WP_166918399.1">
    <property type="nucleotide sequence ID" value="NZ_JAASRN010000001.1"/>
</dbReference>